<protein>
    <submittedName>
        <fullName evidence="2">Uncharacterized protein</fullName>
    </submittedName>
</protein>
<accession>A0ABU0LYC4</accession>
<gene>
    <name evidence="2" type="ORF">J2Z62_000115</name>
</gene>
<feature type="region of interest" description="Disordered" evidence="1">
    <location>
        <begin position="197"/>
        <end position="225"/>
    </location>
</feature>
<evidence type="ECO:0000313" key="3">
    <source>
        <dbReference type="Proteomes" id="UP001240643"/>
    </source>
</evidence>
<evidence type="ECO:0000313" key="2">
    <source>
        <dbReference type="EMBL" id="MDQ0513677.1"/>
    </source>
</evidence>
<evidence type="ECO:0000256" key="1">
    <source>
        <dbReference type="SAM" id="MobiDB-lite"/>
    </source>
</evidence>
<feature type="compositionally biased region" description="Polar residues" evidence="1">
    <location>
        <begin position="210"/>
        <end position="225"/>
    </location>
</feature>
<dbReference type="RefSeq" id="WP_256547629.1">
    <property type="nucleotide sequence ID" value="NZ_CP101809.1"/>
</dbReference>
<dbReference type="EMBL" id="JAUSWO010000001">
    <property type="protein sequence ID" value="MDQ0513677.1"/>
    <property type="molecule type" value="Genomic_DNA"/>
</dbReference>
<keyword evidence="3" id="KW-1185">Reference proteome</keyword>
<comment type="caution">
    <text evidence="2">The sequence shown here is derived from an EMBL/GenBank/DDBJ whole genome shotgun (WGS) entry which is preliminary data.</text>
</comment>
<name>A0ABU0LYC4_9BACT</name>
<reference evidence="2" key="1">
    <citation type="submission" date="2023-07" db="EMBL/GenBank/DDBJ databases">
        <title>Genomic Encyclopedia of Type Strains, Phase IV (KMG-IV): sequencing the most valuable type-strain genomes for metagenomic binning, comparative biology and taxonomic classification.</title>
        <authorList>
            <person name="Goeker M."/>
        </authorList>
    </citation>
    <scope>NUCLEOTIDE SEQUENCE [LARGE SCALE GENOMIC DNA]</scope>
    <source>
        <strain evidence="2">DSM 21204</strain>
    </source>
</reference>
<organism evidence="2 3">
    <name type="scientific">Mycoplasmoides fastidiosum</name>
    <dbReference type="NCBI Taxonomy" id="92758"/>
    <lineage>
        <taxon>Bacteria</taxon>
        <taxon>Bacillati</taxon>
        <taxon>Mycoplasmatota</taxon>
        <taxon>Mycoplasmoidales</taxon>
        <taxon>Mycoplasmoidaceae</taxon>
        <taxon>Mycoplasmoides</taxon>
    </lineage>
</organism>
<dbReference type="Proteomes" id="UP001240643">
    <property type="component" value="Unassembled WGS sequence"/>
</dbReference>
<proteinExistence type="predicted"/>
<sequence length="225" mass="26322">MYRTYLPGCKKPKPLRKACSKQKNAVVQKTCSGQRIVPVNKNHSKNNLKRNIGKMPVSKIVSGRIFKITDKAVYVCFEDKIGICPLHHVTDFPNRVPDLMKLNVIQNFLILTNIKERIQVTKLMHVDSYWLLSYKRIHPEELRQKKRPIPTASHYRHLSRTMSYWLSRPNYPGCWRTEVINFEMAFKKTLIQNQKTNSVQSWENPPASKPKQQPINQKNLLANEN</sequence>